<organism evidence="12 13">
    <name type="scientific">Clostridium neuense</name>
    <dbReference type="NCBI Taxonomy" id="1728934"/>
    <lineage>
        <taxon>Bacteria</taxon>
        <taxon>Bacillati</taxon>
        <taxon>Bacillota</taxon>
        <taxon>Clostridia</taxon>
        <taxon>Eubacteriales</taxon>
        <taxon>Clostridiaceae</taxon>
        <taxon>Clostridium</taxon>
    </lineage>
</organism>
<dbReference type="Gene3D" id="3.20.20.80">
    <property type="entry name" value="Glycosidases"/>
    <property type="match status" value="1"/>
</dbReference>
<comment type="subunit">
    <text evidence="8">Homodimer.</text>
</comment>
<dbReference type="InterPro" id="IPR011395">
    <property type="entry name" value="Glyco_hydro_67_aGlcAse"/>
</dbReference>
<evidence type="ECO:0000313" key="13">
    <source>
        <dbReference type="Proteomes" id="UP001623592"/>
    </source>
</evidence>
<keyword evidence="5 7" id="KW-0326">Glycosidase</keyword>
<sequence>MEAGVSKSVLYKCWLNYDRGAKLSKENGEILSRIVTEKESEIISSAVKELEMAAQNIIGRKPEVLKETNLPHVFLGIDKDEKSDLIDNGFSIKKDKGVVNILGKDENGILYGVFEFLRQIYTGKNIDNINIVDNPKNMLRMINHWDNMSGDIERGYAGQSIFYKDNCVIDKMDRIEDYARLAASIFINGIVINNVNVHQYETKLISCEYLPKVKKIADVFRKYGIKLYLSINFAAPMELGGLNTADPLDAEVKAWWKKTAENIYRSIPDFGGFLVKADSEFRPGPFTYGRDHADGANMLGEALEPFGGIVIWRCFVYNCLLDWRDRTKDRARAAYDNFKPLDGKFKDNVILQVKNGPMDFQIREPISPLFGAMPNTNEIAEFEITQEYTGQQKHLCYLVPLWKETLDFDTLVEGKGSTVSEIVNGNLFKRKYGGVAAVSNIGNDESWTGHPLAQANFYGYGRMIWDTTLSAEEIAKEWVELTFGVFEGEDKIVSMLMQSRDIYEEYTCPLGIGWMVNPNHHYGPSVDGYEYAAWGTYHYADFRSLGVDRTVKTGTGYTAEYAKPIADMYENVETCPEELLLFFHNMEYKYVLKSGKTIIQHIYDTHFEGVERVYDLKEKWLSLKGKIDDEIFDAVLDRLEIQIKDSKEWRDVVNSYFYRKTGIQDEHKRKIY</sequence>
<dbReference type="InterPro" id="IPR011100">
    <property type="entry name" value="Glyco_hydro_67_cat"/>
</dbReference>
<dbReference type="PANTHER" id="PTHR39207:SF1">
    <property type="entry name" value="ALPHA-GLUCURONIDASE A"/>
    <property type="match status" value="1"/>
</dbReference>
<gene>
    <name evidence="12" type="ORF">ACJDT4_22785</name>
</gene>
<protein>
    <recommendedName>
        <fullName evidence="8">Xylan alpha-1,2-glucuronidase</fullName>
        <ecNumber evidence="8">3.2.1.131</ecNumber>
    </recommendedName>
</protein>
<dbReference type="SUPFAM" id="SSF55545">
    <property type="entry name" value="beta-N-acetylhexosaminidase-like domain"/>
    <property type="match status" value="1"/>
</dbReference>
<comment type="caution">
    <text evidence="12">The sequence shown here is derived from an EMBL/GenBank/DDBJ whole genome shotgun (WGS) entry which is preliminary data.</text>
</comment>
<dbReference type="Pfam" id="PF03648">
    <property type="entry name" value="Glyco_hydro_67N"/>
    <property type="match status" value="1"/>
</dbReference>
<dbReference type="Proteomes" id="UP001623592">
    <property type="component" value="Unassembled WGS sequence"/>
</dbReference>
<dbReference type="InterPro" id="IPR037054">
    <property type="entry name" value="A-glucoronidase_C_sf"/>
</dbReference>
<dbReference type="PANTHER" id="PTHR39207">
    <property type="entry name" value="ALPHA-GLUCURONIDASE A"/>
    <property type="match status" value="1"/>
</dbReference>
<dbReference type="EMBL" id="JBJIAA010000029">
    <property type="protein sequence ID" value="MFL0253237.1"/>
    <property type="molecule type" value="Genomic_DNA"/>
</dbReference>
<evidence type="ECO:0000256" key="5">
    <source>
        <dbReference type="ARBA" id="ARBA00023295"/>
    </source>
</evidence>
<name>A0ABW8TMZ5_9CLOT</name>
<dbReference type="Pfam" id="PF07488">
    <property type="entry name" value="Glyco_hydro_67M"/>
    <property type="match status" value="1"/>
</dbReference>
<accession>A0ABW8TMZ5</accession>
<dbReference type="SUPFAM" id="SSF51445">
    <property type="entry name" value="(Trans)glycosidases"/>
    <property type="match status" value="1"/>
</dbReference>
<evidence type="ECO:0000256" key="6">
    <source>
        <dbReference type="ARBA" id="ARBA00023326"/>
    </source>
</evidence>
<keyword evidence="4 8" id="KW-0119">Carbohydrate metabolism</keyword>
<evidence type="ECO:0000256" key="3">
    <source>
        <dbReference type="ARBA" id="ARBA00022801"/>
    </source>
</evidence>
<keyword evidence="2 7" id="KW-0858">Xylan degradation</keyword>
<evidence type="ECO:0000259" key="10">
    <source>
        <dbReference type="Pfam" id="PF07477"/>
    </source>
</evidence>
<comment type="similarity">
    <text evidence="1 7 8">Belongs to the glycosyl hydrolase 67 family.</text>
</comment>
<dbReference type="InterPro" id="IPR017853">
    <property type="entry name" value="GH"/>
</dbReference>
<evidence type="ECO:0000259" key="9">
    <source>
        <dbReference type="Pfam" id="PF03648"/>
    </source>
</evidence>
<comment type="catalytic activity">
    <reaction evidence="8">
        <text>Hydrolysis of (1-&gt;2)-alpha-D-(4-O-methyl)glucuronosyl links in the main chain of hardwood xylans.</text>
        <dbReference type="EC" id="3.2.1.131"/>
    </reaction>
</comment>
<keyword evidence="13" id="KW-1185">Reference proteome</keyword>
<proteinExistence type="inferred from homology"/>
<evidence type="ECO:0000256" key="1">
    <source>
        <dbReference type="ARBA" id="ARBA00008833"/>
    </source>
</evidence>
<dbReference type="InterPro" id="IPR029018">
    <property type="entry name" value="Hex-like_dom2"/>
</dbReference>
<evidence type="ECO:0000256" key="2">
    <source>
        <dbReference type="ARBA" id="ARBA00022651"/>
    </source>
</evidence>
<evidence type="ECO:0000256" key="7">
    <source>
        <dbReference type="PIRNR" id="PIRNR029900"/>
    </source>
</evidence>
<reference evidence="12 13" key="1">
    <citation type="submission" date="2024-11" db="EMBL/GenBank/DDBJ databases">
        <authorList>
            <person name="Heng Y.C."/>
            <person name="Lim A.C.H."/>
            <person name="Lee J.K.Y."/>
            <person name="Kittelmann S."/>
        </authorList>
    </citation>
    <scope>NUCLEOTIDE SEQUENCE [LARGE SCALE GENOMIC DNA]</scope>
    <source>
        <strain evidence="12 13">WILCCON 0114</strain>
    </source>
</reference>
<feature type="domain" description="Glycosyl hydrolase family 67 C-terminal" evidence="10">
    <location>
        <begin position="448"/>
        <end position="669"/>
    </location>
</feature>
<evidence type="ECO:0000256" key="4">
    <source>
        <dbReference type="ARBA" id="ARBA00023277"/>
    </source>
</evidence>
<dbReference type="InterPro" id="IPR011099">
    <property type="entry name" value="Glyco_hydro_67_C"/>
</dbReference>
<dbReference type="RefSeq" id="WP_406789905.1">
    <property type="nucleotide sequence ID" value="NZ_JBJIAA010000029.1"/>
</dbReference>
<dbReference type="Pfam" id="PF07477">
    <property type="entry name" value="Glyco_hydro_67C"/>
    <property type="match status" value="1"/>
</dbReference>
<dbReference type="Gene3D" id="3.30.379.10">
    <property type="entry name" value="Chitobiase/beta-hexosaminidase domain 2-like"/>
    <property type="match status" value="1"/>
</dbReference>
<keyword evidence="6 8" id="KW-0624">Polysaccharide degradation</keyword>
<dbReference type="PIRSF" id="PIRSF029900">
    <property type="entry name" value="Alpha-glucuronds"/>
    <property type="match status" value="1"/>
</dbReference>
<dbReference type="InterPro" id="IPR005154">
    <property type="entry name" value="Glyco_hydro_67_aGlcAse_N"/>
</dbReference>
<dbReference type="Gene3D" id="3.90.1330.10">
    <property type="entry name" value="Alpha-glucuronidase, C-terminal domain"/>
    <property type="match status" value="1"/>
</dbReference>
<evidence type="ECO:0000256" key="8">
    <source>
        <dbReference type="RuleBase" id="RU361198"/>
    </source>
</evidence>
<feature type="domain" description="Glycosyl hydrolase family 67 catalytic" evidence="11">
    <location>
        <begin position="121"/>
        <end position="447"/>
    </location>
</feature>
<evidence type="ECO:0000259" key="11">
    <source>
        <dbReference type="Pfam" id="PF07488"/>
    </source>
</evidence>
<dbReference type="GO" id="GO:0016787">
    <property type="term" value="F:hydrolase activity"/>
    <property type="evidence" value="ECO:0007669"/>
    <property type="project" value="UniProtKB-KW"/>
</dbReference>
<keyword evidence="3 7" id="KW-0378">Hydrolase</keyword>
<evidence type="ECO:0000313" key="12">
    <source>
        <dbReference type="EMBL" id="MFL0253237.1"/>
    </source>
</evidence>
<feature type="domain" description="Alpha glucuronidase N-terminal" evidence="9">
    <location>
        <begin position="13"/>
        <end position="116"/>
    </location>
</feature>
<dbReference type="EC" id="3.2.1.131" evidence="8"/>